<accession>A0A8X7PQW3</accession>
<protein>
    <recommendedName>
        <fullName evidence="2">RNase H type-1 domain-containing protein</fullName>
    </recommendedName>
</protein>
<gene>
    <name evidence="3" type="ORF">Bca52824_075289</name>
</gene>
<keyword evidence="1" id="KW-1133">Transmembrane helix</keyword>
<organism evidence="3 4">
    <name type="scientific">Brassica carinata</name>
    <name type="common">Ethiopian mustard</name>
    <name type="synonym">Abyssinian cabbage</name>
    <dbReference type="NCBI Taxonomy" id="52824"/>
    <lineage>
        <taxon>Eukaryota</taxon>
        <taxon>Viridiplantae</taxon>
        <taxon>Streptophyta</taxon>
        <taxon>Embryophyta</taxon>
        <taxon>Tracheophyta</taxon>
        <taxon>Spermatophyta</taxon>
        <taxon>Magnoliopsida</taxon>
        <taxon>eudicotyledons</taxon>
        <taxon>Gunneridae</taxon>
        <taxon>Pentapetalae</taxon>
        <taxon>rosids</taxon>
        <taxon>malvids</taxon>
        <taxon>Brassicales</taxon>
        <taxon>Brassicaceae</taxon>
        <taxon>Brassiceae</taxon>
        <taxon>Brassica</taxon>
    </lineage>
</organism>
<dbReference type="PANTHER" id="PTHR47074">
    <property type="entry name" value="BNAC02G40300D PROTEIN"/>
    <property type="match status" value="1"/>
</dbReference>
<dbReference type="PANTHER" id="PTHR47074:SF78">
    <property type="entry name" value="GB|AAF30348.1-RELATED"/>
    <property type="match status" value="1"/>
</dbReference>
<keyword evidence="1" id="KW-0812">Transmembrane</keyword>
<comment type="caution">
    <text evidence="3">The sequence shown here is derived from an EMBL/GenBank/DDBJ whole genome shotgun (WGS) entry which is preliminary data.</text>
</comment>
<reference evidence="3 4" key="1">
    <citation type="submission" date="2020-02" db="EMBL/GenBank/DDBJ databases">
        <authorList>
            <person name="Ma Q."/>
            <person name="Huang Y."/>
            <person name="Song X."/>
            <person name="Pei D."/>
        </authorList>
    </citation>
    <scope>NUCLEOTIDE SEQUENCE [LARGE SCALE GENOMIC DNA]</scope>
    <source>
        <strain evidence="3">Sxm20200214</strain>
        <tissue evidence="3">Leaf</tissue>
    </source>
</reference>
<dbReference type="InterPro" id="IPR052929">
    <property type="entry name" value="RNase_H-like_EbsB-rel"/>
</dbReference>
<dbReference type="Gene3D" id="3.30.420.10">
    <property type="entry name" value="Ribonuclease H-like superfamily/Ribonuclease H"/>
    <property type="match status" value="1"/>
</dbReference>
<keyword evidence="1" id="KW-0472">Membrane</keyword>
<feature type="domain" description="RNase H type-1" evidence="2">
    <location>
        <begin position="21"/>
        <end position="94"/>
    </location>
</feature>
<name>A0A8X7PQW3_BRACI</name>
<feature type="transmembrane region" description="Helical" evidence="1">
    <location>
        <begin position="130"/>
        <end position="149"/>
    </location>
</feature>
<evidence type="ECO:0000313" key="4">
    <source>
        <dbReference type="Proteomes" id="UP000886595"/>
    </source>
</evidence>
<dbReference type="InterPro" id="IPR002156">
    <property type="entry name" value="RNaseH_domain"/>
</dbReference>
<dbReference type="CDD" id="cd06222">
    <property type="entry name" value="RNase_H_like"/>
    <property type="match status" value="1"/>
</dbReference>
<dbReference type="AlphaFoldDB" id="A0A8X7PQW3"/>
<sequence length="151" mass="17418">MEDAQRVTEANGEWNIQFMSGNYKEGSIFTGIGGIVRNHKGDHICYGMAKLENVNSPLQGEALAFLYVLQQVWTKGWRRVWFEGDNKELECIINIIWISLLSDCSLGCVNRERNMAADALSKHSMEDQSLVVFNTILLFWLVRFLYWSYTI</sequence>
<dbReference type="Proteomes" id="UP000886595">
    <property type="component" value="Unassembled WGS sequence"/>
</dbReference>
<proteinExistence type="predicted"/>
<keyword evidence="4" id="KW-1185">Reference proteome</keyword>
<dbReference type="GO" id="GO:0003676">
    <property type="term" value="F:nucleic acid binding"/>
    <property type="evidence" value="ECO:0007669"/>
    <property type="project" value="InterPro"/>
</dbReference>
<dbReference type="GO" id="GO:0004523">
    <property type="term" value="F:RNA-DNA hybrid ribonuclease activity"/>
    <property type="evidence" value="ECO:0007669"/>
    <property type="project" value="InterPro"/>
</dbReference>
<dbReference type="Pfam" id="PF13456">
    <property type="entry name" value="RVT_3"/>
    <property type="match status" value="1"/>
</dbReference>
<evidence type="ECO:0000313" key="3">
    <source>
        <dbReference type="EMBL" id="KAG2255995.1"/>
    </source>
</evidence>
<dbReference type="InterPro" id="IPR036397">
    <property type="entry name" value="RNaseH_sf"/>
</dbReference>
<evidence type="ECO:0000259" key="2">
    <source>
        <dbReference type="Pfam" id="PF13456"/>
    </source>
</evidence>
<dbReference type="InterPro" id="IPR044730">
    <property type="entry name" value="RNase_H-like_dom_plant"/>
</dbReference>
<dbReference type="EMBL" id="JAAMPC010000015">
    <property type="protein sequence ID" value="KAG2255995.1"/>
    <property type="molecule type" value="Genomic_DNA"/>
</dbReference>
<dbReference type="OrthoDB" id="1021815at2759"/>
<evidence type="ECO:0000256" key="1">
    <source>
        <dbReference type="SAM" id="Phobius"/>
    </source>
</evidence>